<proteinExistence type="predicted"/>
<sequence>MLITNKPNFIWSKCTNAQSYIVMLQKMGNVIWRKDTQDTMLVYPDNVAELSPGSYLLKIVATKSNDTIGSGERFIKILKPEAILEIDGLLKNIQKQNPDSFTLHFLSARIYEEKGLVFDAIREYEILLKMKPDEPLLHRSLSILYNKYGLIETGNRHLDCYEELSGNKK</sequence>
<protein>
    <recommendedName>
        <fullName evidence="2">Tetratricopeptide repeat protein</fullName>
    </recommendedName>
</protein>
<reference evidence="1" key="1">
    <citation type="journal article" date="2020" name="mSystems">
        <title>Genome- and Community-Level Interaction Insights into Carbon Utilization and Element Cycling Functions of Hydrothermarchaeota in Hydrothermal Sediment.</title>
        <authorList>
            <person name="Zhou Z."/>
            <person name="Liu Y."/>
            <person name="Xu W."/>
            <person name="Pan J."/>
            <person name="Luo Z.H."/>
            <person name="Li M."/>
        </authorList>
    </citation>
    <scope>NUCLEOTIDE SEQUENCE [LARGE SCALE GENOMIC DNA]</scope>
    <source>
        <strain evidence="1">SpSt-258</strain>
    </source>
</reference>
<organism evidence="1">
    <name type="scientific">candidate division WOR-3 bacterium</name>
    <dbReference type="NCBI Taxonomy" id="2052148"/>
    <lineage>
        <taxon>Bacteria</taxon>
        <taxon>Bacteria division WOR-3</taxon>
    </lineage>
</organism>
<evidence type="ECO:0000313" key="1">
    <source>
        <dbReference type="EMBL" id="HDY58737.1"/>
    </source>
</evidence>
<dbReference type="EMBL" id="DSKY01000012">
    <property type="protein sequence ID" value="HDY58737.1"/>
    <property type="molecule type" value="Genomic_DNA"/>
</dbReference>
<evidence type="ECO:0008006" key="2">
    <source>
        <dbReference type="Google" id="ProtNLM"/>
    </source>
</evidence>
<dbReference type="SUPFAM" id="SSF48452">
    <property type="entry name" value="TPR-like"/>
    <property type="match status" value="1"/>
</dbReference>
<dbReference type="Gene3D" id="1.25.40.10">
    <property type="entry name" value="Tetratricopeptide repeat domain"/>
    <property type="match status" value="1"/>
</dbReference>
<dbReference type="AlphaFoldDB" id="A0A7V0Z4Z1"/>
<accession>A0A7V0Z4Z1</accession>
<comment type="caution">
    <text evidence="1">The sequence shown here is derived from an EMBL/GenBank/DDBJ whole genome shotgun (WGS) entry which is preliminary data.</text>
</comment>
<dbReference type="InterPro" id="IPR011990">
    <property type="entry name" value="TPR-like_helical_dom_sf"/>
</dbReference>
<name>A0A7V0Z4Z1_UNCW3</name>
<gene>
    <name evidence="1" type="ORF">ENP86_04200</name>
</gene>